<dbReference type="EMBL" id="JACHHO010000001">
    <property type="protein sequence ID" value="MBB5202845.1"/>
    <property type="molecule type" value="Genomic_DNA"/>
</dbReference>
<keyword evidence="2" id="KW-0547">Nucleotide-binding</keyword>
<protein>
    <submittedName>
        <fullName evidence="2">Putative DNA primase/helicase</fullName>
    </submittedName>
</protein>
<comment type="caution">
    <text evidence="2">The sequence shown here is derived from an EMBL/GenBank/DDBJ whole genome shotgun (WGS) entry which is preliminary data.</text>
</comment>
<evidence type="ECO:0000313" key="3">
    <source>
        <dbReference type="Proteomes" id="UP000554837"/>
    </source>
</evidence>
<gene>
    <name evidence="2" type="ORF">HNQ51_000138</name>
</gene>
<keyword evidence="2" id="KW-0067">ATP-binding</keyword>
<evidence type="ECO:0000313" key="2">
    <source>
        <dbReference type="EMBL" id="MBB5202845.1"/>
    </source>
</evidence>
<feature type="domain" description="DUF3631" evidence="1">
    <location>
        <begin position="198"/>
        <end position="378"/>
    </location>
</feature>
<sequence length="431" mass="47719">MMAKQNAPNNGRDLIDEILSENDPTPCLNPISPGLLLGHLVELLMRYIVMSYHDAVTMALWIIHAYCYRYFEYSPLLIINAPERACGKSVALGLVAKLVPRPLECANITLAALFRVIQNRSPTVLIDEGDTFLDGKSELAGILNKGYEQGGVVLRVETVGDKMVETAYRVFGPKAIAGISLERHLPDATMSRGIQIAMRRKVKGEQVDRLRGANPSGFRALHSQMGRFVQDHEMQLQRGFAALPDELSDREQDNWEPLFTIAACMGAPFVEITRKAALSGKAMTQEPHSVTNNLLSDVREVLQGHEHQYVTTALLIEKLTGDEDLAWKTYNKGFPLTPRQLARNLQPYGIRPKTVRMGPLDTPKGYEVRDFRDAFERYLKPLGEPEAAMPMDAASSVAFTEEELALLRPVQPLGQLAPLGKAGQGSAEFPG</sequence>
<name>A0A840RY24_9BURK</name>
<keyword evidence="2" id="KW-0347">Helicase</keyword>
<dbReference type="Proteomes" id="UP000554837">
    <property type="component" value="Unassembled WGS sequence"/>
</dbReference>
<dbReference type="InterPro" id="IPR022081">
    <property type="entry name" value="DUF3631"/>
</dbReference>
<organism evidence="2 3">
    <name type="scientific">Inhella inkyongensis</name>
    <dbReference type="NCBI Taxonomy" id="392593"/>
    <lineage>
        <taxon>Bacteria</taxon>
        <taxon>Pseudomonadati</taxon>
        <taxon>Pseudomonadota</taxon>
        <taxon>Betaproteobacteria</taxon>
        <taxon>Burkholderiales</taxon>
        <taxon>Sphaerotilaceae</taxon>
        <taxon>Inhella</taxon>
    </lineage>
</organism>
<dbReference type="RefSeq" id="WP_175423713.1">
    <property type="nucleotide sequence ID" value="NZ_CP040709.1"/>
</dbReference>
<dbReference type="GO" id="GO:0004386">
    <property type="term" value="F:helicase activity"/>
    <property type="evidence" value="ECO:0007669"/>
    <property type="project" value="UniProtKB-KW"/>
</dbReference>
<accession>A0A840RY24</accession>
<dbReference type="AlphaFoldDB" id="A0A840RY24"/>
<keyword evidence="3" id="KW-1185">Reference proteome</keyword>
<evidence type="ECO:0000259" key="1">
    <source>
        <dbReference type="Pfam" id="PF12307"/>
    </source>
</evidence>
<reference evidence="2 3" key="1">
    <citation type="submission" date="2020-08" db="EMBL/GenBank/DDBJ databases">
        <title>Genomic Encyclopedia of Type Strains, Phase IV (KMG-IV): sequencing the most valuable type-strain genomes for metagenomic binning, comparative biology and taxonomic classification.</title>
        <authorList>
            <person name="Goeker M."/>
        </authorList>
    </citation>
    <scope>NUCLEOTIDE SEQUENCE [LARGE SCALE GENOMIC DNA]</scope>
    <source>
        <strain evidence="2 3">DSM 23958</strain>
    </source>
</reference>
<dbReference type="Pfam" id="PF12307">
    <property type="entry name" value="DUF3631"/>
    <property type="match status" value="1"/>
</dbReference>
<proteinExistence type="predicted"/>
<keyword evidence="2" id="KW-0378">Hydrolase</keyword>